<dbReference type="Gene3D" id="2.150.10.10">
    <property type="entry name" value="Serralysin-like metalloprotease, C-terminal"/>
    <property type="match status" value="1"/>
</dbReference>
<reference evidence="3" key="1">
    <citation type="submission" date="2018-03" db="EMBL/GenBank/DDBJ databases">
        <authorList>
            <person name="Sun L."/>
            <person name="Liu H."/>
            <person name="Chen W."/>
            <person name="Huang K."/>
            <person name="Liu W."/>
            <person name="Gao X."/>
        </authorList>
    </citation>
    <scope>NUCLEOTIDE SEQUENCE [LARGE SCALE GENOMIC DNA]</scope>
    <source>
        <strain evidence="3">SH9</strain>
    </source>
</reference>
<dbReference type="InterPro" id="IPR011049">
    <property type="entry name" value="Serralysin-like_metalloprot_C"/>
</dbReference>
<dbReference type="Pfam" id="PF00353">
    <property type="entry name" value="HemolysinCabind"/>
    <property type="match status" value="1"/>
</dbReference>
<proteinExistence type="predicted"/>
<gene>
    <name evidence="2" type="ORF">SLNSH_24055</name>
</gene>
<organism evidence="2 3">
    <name type="scientific">Alsobacter soli</name>
    <dbReference type="NCBI Taxonomy" id="2109933"/>
    <lineage>
        <taxon>Bacteria</taxon>
        <taxon>Pseudomonadati</taxon>
        <taxon>Pseudomonadota</taxon>
        <taxon>Alphaproteobacteria</taxon>
        <taxon>Hyphomicrobiales</taxon>
        <taxon>Alsobacteraceae</taxon>
        <taxon>Alsobacter</taxon>
    </lineage>
</organism>
<accession>A0A2T1HLD3</accession>
<protein>
    <recommendedName>
        <fullName evidence="1">DUF642 domain-containing protein</fullName>
    </recommendedName>
</protein>
<evidence type="ECO:0000313" key="3">
    <source>
        <dbReference type="Proteomes" id="UP000239772"/>
    </source>
</evidence>
<evidence type="ECO:0000313" key="2">
    <source>
        <dbReference type="EMBL" id="PSC02454.1"/>
    </source>
</evidence>
<sequence>MRDGAYGYGFDYATDSVGSSIAQNFSTVAGQAYTLVFDGKGLGGSGTETLQVTVGDKIASYTFQAGAWNTYTLTFTALAASTNLNFTHVSGGIGSDPVIDNVRVIADITANSLSGGAGNDTIVGGAGADTVAGGAGADYLVGGAGIDTV</sequence>
<feature type="non-terminal residue" evidence="2">
    <location>
        <position position="149"/>
    </location>
</feature>
<dbReference type="PRINTS" id="PR00313">
    <property type="entry name" value="CABNDNGRPT"/>
</dbReference>
<dbReference type="Proteomes" id="UP000239772">
    <property type="component" value="Unassembled WGS sequence"/>
</dbReference>
<dbReference type="InterPro" id="IPR001343">
    <property type="entry name" value="Hemolysn_Ca-bd"/>
</dbReference>
<dbReference type="AlphaFoldDB" id="A0A2T1HLD3"/>
<name>A0A2T1HLD3_9HYPH</name>
<evidence type="ECO:0000259" key="1">
    <source>
        <dbReference type="Pfam" id="PF04862"/>
    </source>
</evidence>
<comment type="caution">
    <text evidence="2">The sequence shown here is derived from an EMBL/GenBank/DDBJ whole genome shotgun (WGS) entry which is preliminary data.</text>
</comment>
<dbReference type="InterPro" id="IPR006946">
    <property type="entry name" value="DGR2-like_dom"/>
</dbReference>
<dbReference type="EMBL" id="PVZS01000059">
    <property type="protein sequence ID" value="PSC02454.1"/>
    <property type="molecule type" value="Genomic_DNA"/>
</dbReference>
<feature type="domain" description="DUF642" evidence="1">
    <location>
        <begin position="19"/>
        <end position="104"/>
    </location>
</feature>
<dbReference type="SUPFAM" id="SSF51120">
    <property type="entry name" value="beta-Roll"/>
    <property type="match status" value="1"/>
</dbReference>
<dbReference type="Pfam" id="PF04862">
    <property type="entry name" value="DUF642"/>
    <property type="match status" value="1"/>
</dbReference>
<keyword evidence="3" id="KW-1185">Reference proteome</keyword>
<dbReference type="GO" id="GO:0005509">
    <property type="term" value="F:calcium ion binding"/>
    <property type="evidence" value="ECO:0007669"/>
    <property type="project" value="InterPro"/>
</dbReference>